<dbReference type="PANTHER" id="PTHR36439">
    <property type="entry name" value="BLL4334 PROTEIN"/>
    <property type="match status" value="1"/>
</dbReference>
<accession>A0ABW3Y378</accession>
<reference evidence="2" key="1">
    <citation type="journal article" date="2019" name="Int. J. Syst. Evol. Microbiol.">
        <title>The Global Catalogue of Microorganisms (GCM) 10K type strain sequencing project: providing services to taxonomists for standard genome sequencing and annotation.</title>
        <authorList>
            <consortium name="The Broad Institute Genomics Platform"/>
            <consortium name="The Broad Institute Genome Sequencing Center for Infectious Disease"/>
            <person name="Wu L."/>
            <person name="Ma J."/>
        </authorList>
    </citation>
    <scope>NUCLEOTIDE SEQUENCE [LARGE SCALE GENOMIC DNA]</scope>
    <source>
        <strain evidence="2">CCUG 61485</strain>
    </source>
</reference>
<dbReference type="EMBL" id="JBHTMY010000003">
    <property type="protein sequence ID" value="MFD1316343.1"/>
    <property type="molecule type" value="Genomic_DNA"/>
</dbReference>
<comment type="caution">
    <text evidence="1">The sequence shown here is derived from an EMBL/GenBank/DDBJ whole genome shotgun (WGS) entry which is preliminary data.</text>
</comment>
<sequence length="176" mass="20402">MLKKYICLLRAVNVGGNNLLPMKDLRAELTKAGFRNVQTYLQSGNLILEDRRELNDVNGCITNLIKNKFNLDIICFTYVNGNFKSFFKSNPFSDVSLDHKKIYFSFLETKPDQDLLDEFLNFDFQGEKFRYKEGILYCYYENGYGKSRMNGSSIEKKLKVSCTTRNFNTVQKLASS</sequence>
<dbReference type="InterPro" id="IPR012545">
    <property type="entry name" value="DUF1697"/>
</dbReference>
<gene>
    <name evidence="1" type="ORF">ACFQ39_12000</name>
</gene>
<evidence type="ECO:0000313" key="2">
    <source>
        <dbReference type="Proteomes" id="UP001597201"/>
    </source>
</evidence>
<organism evidence="1 2">
    <name type="scientific">Namhaeicola litoreus</name>
    <dbReference type="NCBI Taxonomy" id="1052145"/>
    <lineage>
        <taxon>Bacteria</taxon>
        <taxon>Pseudomonadati</taxon>
        <taxon>Bacteroidota</taxon>
        <taxon>Flavobacteriia</taxon>
        <taxon>Flavobacteriales</taxon>
        <taxon>Flavobacteriaceae</taxon>
        <taxon>Namhaeicola</taxon>
    </lineage>
</organism>
<dbReference type="Pfam" id="PF08002">
    <property type="entry name" value="DUF1697"/>
    <property type="match status" value="1"/>
</dbReference>
<proteinExistence type="predicted"/>
<dbReference type="Gene3D" id="3.30.70.1280">
    <property type="entry name" value="SP0830-like domains"/>
    <property type="match status" value="1"/>
</dbReference>
<dbReference type="Gene3D" id="3.30.70.1260">
    <property type="entry name" value="bacterial protein sp0830 like"/>
    <property type="match status" value="1"/>
</dbReference>
<dbReference type="PANTHER" id="PTHR36439:SF1">
    <property type="entry name" value="DUF1697 DOMAIN-CONTAINING PROTEIN"/>
    <property type="match status" value="1"/>
</dbReference>
<dbReference type="SUPFAM" id="SSF160379">
    <property type="entry name" value="SP0830-like"/>
    <property type="match status" value="1"/>
</dbReference>
<dbReference type="PIRSF" id="PIRSF008502">
    <property type="entry name" value="UCP008502"/>
    <property type="match status" value="1"/>
</dbReference>
<keyword evidence="2" id="KW-1185">Reference proteome</keyword>
<dbReference type="Proteomes" id="UP001597201">
    <property type="component" value="Unassembled WGS sequence"/>
</dbReference>
<evidence type="ECO:0000313" key="1">
    <source>
        <dbReference type="EMBL" id="MFD1316343.1"/>
    </source>
</evidence>
<name>A0ABW3Y378_9FLAO</name>
<dbReference type="RefSeq" id="WP_377179229.1">
    <property type="nucleotide sequence ID" value="NZ_JBHTMY010000003.1"/>
</dbReference>
<protein>
    <submittedName>
        <fullName evidence="1">DUF1697 domain-containing protein</fullName>
    </submittedName>
</protein>